<reference evidence="9" key="1">
    <citation type="submission" date="2022-11" db="EMBL/GenBank/DDBJ databases">
        <authorList>
            <person name="Petersen C."/>
        </authorList>
    </citation>
    <scope>NUCLEOTIDE SEQUENCE</scope>
    <source>
        <strain evidence="9">IBT 19713</strain>
    </source>
</reference>
<dbReference type="InterPro" id="IPR036259">
    <property type="entry name" value="MFS_trans_sf"/>
</dbReference>
<keyword evidence="4 7" id="KW-1133">Transmembrane helix</keyword>
<evidence type="ECO:0000256" key="1">
    <source>
        <dbReference type="ARBA" id="ARBA00004141"/>
    </source>
</evidence>
<keyword evidence="3 7" id="KW-0812">Transmembrane</keyword>
<feature type="transmembrane region" description="Helical" evidence="7">
    <location>
        <begin position="123"/>
        <end position="146"/>
    </location>
</feature>
<accession>A0A9W9P5U1</accession>
<protein>
    <recommendedName>
        <fullName evidence="8">Major facilitator superfamily (MFS) profile domain-containing protein</fullName>
    </recommendedName>
</protein>
<feature type="compositionally biased region" description="Polar residues" evidence="6">
    <location>
        <begin position="44"/>
        <end position="61"/>
    </location>
</feature>
<feature type="region of interest" description="Disordered" evidence="6">
    <location>
        <begin position="1"/>
        <end position="24"/>
    </location>
</feature>
<evidence type="ECO:0000313" key="9">
    <source>
        <dbReference type="EMBL" id="KAJ5238370.1"/>
    </source>
</evidence>
<dbReference type="GO" id="GO:0016020">
    <property type="term" value="C:membrane"/>
    <property type="evidence" value="ECO:0007669"/>
    <property type="project" value="UniProtKB-SubCell"/>
</dbReference>
<evidence type="ECO:0000256" key="3">
    <source>
        <dbReference type="ARBA" id="ARBA00022692"/>
    </source>
</evidence>
<dbReference type="Pfam" id="PF00083">
    <property type="entry name" value="Sugar_tr"/>
    <property type="match status" value="1"/>
</dbReference>
<sequence>MSPDRRHGRISTSLSQRSSPDTSSLFSIWPRQLMTWFITPSASKSSYTQVPQDPDQTQLESGSEMEASQLVKARLRTYWLATVLCCGGALFGYDSGGYRYGGVLTFGSFKESFQFTATQKTHISAIAVGIQQAGAFAGCFIIWPVTNRYGRRIAMMLCALVFCVGVILETVDSHSSPLSMSAE</sequence>
<dbReference type="PANTHER" id="PTHR48022">
    <property type="entry name" value="PLASTIDIC GLUCOSE TRANSPORTER 4"/>
    <property type="match status" value="1"/>
</dbReference>
<evidence type="ECO:0000256" key="2">
    <source>
        <dbReference type="ARBA" id="ARBA00010992"/>
    </source>
</evidence>
<evidence type="ECO:0000256" key="6">
    <source>
        <dbReference type="SAM" id="MobiDB-lite"/>
    </source>
</evidence>
<dbReference type="PANTHER" id="PTHR48022:SF25">
    <property type="entry name" value="QUINATE TRANSPORTER, PUTATIVE (AFU_ORTHOLOGUE AFUA_5G12950)-RELATED"/>
    <property type="match status" value="1"/>
</dbReference>
<name>A0A9W9P5U1_9EURO</name>
<dbReference type="Gene3D" id="1.20.1250.20">
    <property type="entry name" value="MFS general substrate transporter like domains"/>
    <property type="match status" value="1"/>
</dbReference>
<dbReference type="InterPro" id="IPR020846">
    <property type="entry name" value="MFS_dom"/>
</dbReference>
<organism evidence="9 10">
    <name type="scientific">Penicillium chermesinum</name>
    <dbReference type="NCBI Taxonomy" id="63820"/>
    <lineage>
        <taxon>Eukaryota</taxon>
        <taxon>Fungi</taxon>
        <taxon>Dikarya</taxon>
        <taxon>Ascomycota</taxon>
        <taxon>Pezizomycotina</taxon>
        <taxon>Eurotiomycetes</taxon>
        <taxon>Eurotiomycetidae</taxon>
        <taxon>Eurotiales</taxon>
        <taxon>Aspergillaceae</taxon>
        <taxon>Penicillium</taxon>
    </lineage>
</organism>
<gene>
    <name evidence="9" type="ORF">N7468_002989</name>
</gene>
<dbReference type="GeneID" id="83199589"/>
<dbReference type="PROSITE" id="PS50850">
    <property type="entry name" value="MFS"/>
    <property type="match status" value="1"/>
</dbReference>
<evidence type="ECO:0000259" key="8">
    <source>
        <dbReference type="PROSITE" id="PS50850"/>
    </source>
</evidence>
<evidence type="ECO:0000313" key="10">
    <source>
        <dbReference type="Proteomes" id="UP001150941"/>
    </source>
</evidence>
<feature type="transmembrane region" description="Helical" evidence="7">
    <location>
        <begin position="75"/>
        <end position="93"/>
    </location>
</feature>
<feature type="region of interest" description="Disordered" evidence="6">
    <location>
        <begin position="44"/>
        <end position="63"/>
    </location>
</feature>
<keyword evidence="10" id="KW-1185">Reference proteome</keyword>
<comment type="subcellular location">
    <subcellularLocation>
        <location evidence="1">Membrane</location>
        <topology evidence="1">Multi-pass membrane protein</topology>
    </subcellularLocation>
</comment>
<dbReference type="GO" id="GO:0005351">
    <property type="term" value="F:carbohydrate:proton symporter activity"/>
    <property type="evidence" value="ECO:0007669"/>
    <property type="project" value="TreeGrafter"/>
</dbReference>
<dbReference type="RefSeq" id="XP_058331289.1">
    <property type="nucleotide sequence ID" value="XM_058472286.1"/>
</dbReference>
<proteinExistence type="inferred from homology"/>
<reference evidence="9" key="2">
    <citation type="journal article" date="2023" name="IMA Fungus">
        <title>Comparative genomic study of the Penicillium genus elucidates a diverse pangenome and 15 lateral gene transfer events.</title>
        <authorList>
            <person name="Petersen C."/>
            <person name="Sorensen T."/>
            <person name="Nielsen M.R."/>
            <person name="Sondergaard T.E."/>
            <person name="Sorensen J.L."/>
            <person name="Fitzpatrick D.A."/>
            <person name="Frisvad J.C."/>
            <person name="Nielsen K.L."/>
        </authorList>
    </citation>
    <scope>NUCLEOTIDE SEQUENCE</scope>
    <source>
        <strain evidence="9">IBT 19713</strain>
    </source>
</reference>
<feature type="domain" description="Major facilitator superfamily (MFS) profile" evidence="8">
    <location>
        <begin position="80"/>
        <end position="183"/>
    </location>
</feature>
<evidence type="ECO:0000256" key="4">
    <source>
        <dbReference type="ARBA" id="ARBA00022989"/>
    </source>
</evidence>
<dbReference type="OrthoDB" id="6612291at2759"/>
<dbReference type="AlphaFoldDB" id="A0A9W9P5U1"/>
<comment type="caution">
    <text evidence="9">The sequence shown here is derived from an EMBL/GenBank/DDBJ whole genome shotgun (WGS) entry which is preliminary data.</text>
</comment>
<dbReference type="InterPro" id="IPR050360">
    <property type="entry name" value="MFS_Sugar_Transporters"/>
</dbReference>
<dbReference type="Proteomes" id="UP001150941">
    <property type="component" value="Unassembled WGS sequence"/>
</dbReference>
<dbReference type="InterPro" id="IPR005828">
    <property type="entry name" value="MFS_sugar_transport-like"/>
</dbReference>
<keyword evidence="5 7" id="KW-0472">Membrane</keyword>
<dbReference type="EMBL" id="JAPQKS010000003">
    <property type="protein sequence ID" value="KAJ5238370.1"/>
    <property type="molecule type" value="Genomic_DNA"/>
</dbReference>
<comment type="similarity">
    <text evidence="2">Belongs to the major facilitator superfamily. Sugar transporter (TC 2.A.1.1) family.</text>
</comment>
<evidence type="ECO:0000256" key="7">
    <source>
        <dbReference type="SAM" id="Phobius"/>
    </source>
</evidence>
<evidence type="ECO:0000256" key="5">
    <source>
        <dbReference type="ARBA" id="ARBA00023136"/>
    </source>
</evidence>
<feature type="transmembrane region" description="Helical" evidence="7">
    <location>
        <begin position="153"/>
        <end position="171"/>
    </location>
</feature>
<dbReference type="SUPFAM" id="SSF103473">
    <property type="entry name" value="MFS general substrate transporter"/>
    <property type="match status" value="1"/>
</dbReference>
<feature type="compositionally biased region" description="Polar residues" evidence="6">
    <location>
        <begin position="10"/>
        <end position="24"/>
    </location>
</feature>